<evidence type="ECO:0000313" key="2">
    <source>
        <dbReference type="EMBL" id="KAG8239682.1"/>
    </source>
</evidence>
<accession>A0A8K0KRU0</accession>
<reference evidence="2" key="1">
    <citation type="submission" date="2013-04" db="EMBL/GenBank/DDBJ databases">
        <authorList>
            <person name="Qu J."/>
            <person name="Murali S.C."/>
            <person name="Bandaranaike D."/>
            <person name="Bellair M."/>
            <person name="Blankenburg K."/>
            <person name="Chao H."/>
            <person name="Dinh H."/>
            <person name="Doddapaneni H."/>
            <person name="Downs B."/>
            <person name="Dugan-Rocha S."/>
            <person name="Elkadiri S."/>
            <person name="Gnanaolivu R.D."/>
            <person name="Hernandez B."/>
            <person name="Javaid M."/>
            <person name="Jayaseelan J.C."/>
            <person name="Lee S."/>
            <person name="Li M."/>
            <person name="Ming W."/>
            <person name="Munidasa M."/>
            <person name="Muniz J."/>
            <person name="Nguyen L."/>
            <person name="Ongeri F."/>
            <person name="Osuji N."/>
            <person name="Pu L.-L."/>
            <person name="Puazo M."/>
            <person name="Qu C."/>
            <person name="Quiroz J."/>
            <person name="Raj R."/>
            <person name="Weissenberger G."/>
            <person name="Xin Y."/>
            <person name="Zou X."/>
            <person name="Han Y."/>
            <person name="Richards S."/>
            <person name="Worley K."/>
            <person name="Muzny D."/>
            <person name="Gibbs R."/>
        </authorList>
    </citation>
    <scope>NUCLEOTIDE SEQUENCE</scope>
    <source>
        <strain evidence="2">Sampled in the wild</strain>
    </source>
</reference>
<dbReference type="Pfam" id="PF13358">
    <property type="entry name" value="DDE_3"/>
    <property type="match status" value="1"/>
</dbReference>
<dbReference type="EMBL" id="KZ309802">
    <property type="protein sequence ID" value="KAG8239682.1"/>
    <property type="molecule type" value="Genomic_DNA"/>
</dbReference>
<proteinExistence type="predicted"/>
<comment type="caution">
    <text evidence="2">The sequence shown here is derived from an EMBL/GenBank/DDBJ whole genome shotgun (WGS) entry which is preliminary data.</text>
</comment>
<dbReference type="OrthoDB" id="10006939at2759"/>
<evidence type="ECO:0000313" key="3">
    <source>
        <dbReference type="Proteomes" id="UP000792457"/>
    </source>
</evidence>
<dbReference type="Proteomes" id="UP000792457">
    <property type="component" value="Unassembled WGS sequence"/>
</dbReference>
<feature type="domain" description="Tc1-like transposase DDE" evidence="1">
    <location>
        <begin position="11"/>
        <end position="67"/>
    </location>
</feature>
<keyword evidence="3" id="KW-1185">Reference proteome</keyword>
<dbReference type="AlphaFoldDB" id="A0A8K0KRU0"/>
<evidence type="ECO:0000259" key="1">
    <source>
        <dbReference type="Pfam" id="PF13358"/>
    </source>
</evidence>
<reference evidence="2" key="2">
    <citation type="submission" date="2017-10" db="EMBL/GenBank/DDBJ databases">
        <title>Ladona fulva Genome sequencing and assembly.</title>
        <authorList>
            <person name="Murali S."/>
            <person name="Richards S."/>
            <person name="Bandaranaike D."/>
            <person name="Bellair M."/>
            <person name="Blankenburg K."/>
            <person name="Chao H."/>
            <person name="Dinh H."/>
            <person name="Doddapaneni H."/>
            <person name="Dugan-Rocha S."/>
            <person name="Elkadiri S."/>
            <person name="Gnanaolivu R."/>
            <person name="Hernandez B."/>
            <person name="Skinner E."/>
            <person name="Javaid M."/>
            <person name="Lee S."/>
            <person name="Li M."/>
            <person name="Ming W."/>
            <person name="Munidasa M."/>
            <person name="Muniz J."/>
            <person name="Nguyen L."/>
            <person name="Hughes D."/>
            <person name="Osuji N."/>
            <person name="Pu L.-L."/>
            <person name="Puazo M."/>
            <person name="Qu C."/>
            <person name="Quiroz J."/>
            <person name="Raj R."/>
            <person name="Weissenberger G."/>
            <person name="Xin Y."/>
            <person name="Zou X."/>
            <person name="Han Y."/>
            <person name="Worley K."/>
            <person name="Muzny D."/>
            <person name="Gibbs R."/>
        </authorList>
    </citation>
    <scope>NUCLEOTIDE SEQUENCE</scope>
    <source>
        <strain evidence="2">Sampled in the wild</strain>
    </source>
</reference>
<dbReference type="InterPro" id="IPR036397">
    <property type="entry name" value="RNaseH_sf"/>
</dbReference>
<dbReference type="InterPro" id="IPR038717">
    <property type="entry name" value="Tc1-like_DDE_dom"/>
</dbReference>
<gene>
    <name evidence="2" type="ORF">J437_LFUL017235</name>
</gene>
<sequence>MSGGGYPLKGNSHIHTCKEARKWFEENSVKKLSWPARSPDLNPTENIWGTMARDLRQYARPPDKNKLLESKKHWNICVSLSYGIQLVISNQ</sequence>
<dbReference type="Gene3D" id="3.30.420.10">
    <property type="entry name" value="Ribonuclease H-like superfamily/Ribonuclease H"/>
    <property type="match status" value="1"/>
</dbReference>
<name>A0A8K0KRU0_LADFU</name>
<dbReference type="GO" id="GO:0003676">
    <property type="term" value="F:nucleic acid binding"/>
    <property type="evidence" value="ECO:0007669"/>
    <property type="project" value="InterPro"/>
</dbReference>
<organism evidence="2 3">
    <name type="scientific">Ladona fulva</name>
    <name type="common">Scarce chaser dragonfly</name>
    <name type="synonym">Libellula fulva</name>
    <dbReference type="NCBI Taxonomy" id="123851"/>
    <lineage>
        <taxon>Eukaryota</taxon>
        <taxon>Metazoa</taxon>
        <taxon>Ecdysozoa</taxon>
        <taxon>Arthropoda</taxon>
        <taxon>Hexapoda</taxon>
        <taxon>Insecta</taxon>
        <taxon>Pterygota</taxon>
        <taxon>Palaeoptera</taxon>
        <taxon>Odonata</taxon>
        <taxon>Epiprocta</taxon>
        <taxon>Anisoptera</taxon>
        <taxon>Libelluloidea</taxon>
        <taxon>Libellulidae</taxon>
        <taxon>Ladona</taxon>
    </lineage>
</organism>
<protein>
    <recommendedName>
        <fullName evidence="1">Tc1-like transposase DDE domain-containing protein</fullName>
    </recommendedName>
</protein>